<accession>A0AAW0UQ01</accession>
<sequence length="356" mass="40893">MSKTRVVACLVVVVVVTWYAISFQHLQLRATQPPAATTTTTTTHTQSYQSYSEEKWKSVMHGRLARVAKLCRQHPQALNRFDLFSVFKSLTVDPAHHLVYCRNAKAGTTAWLSRLLQWAGISFNTTADVHTIADQAFPMVATDRILRELKRSSLTFTVARHPFTRLVSAYRNKIEENYKPERWSEIMRKYRTPINITTEVNNSRPTFREFALFASDEVLRCLGQARPSCLDEVDVHWLPHHDRCAPCNINYDVIAKMETKDEDEAYISHLLGLPLPPPTQQNVASGSLLRFPHQNLFLNAECKKIGALETEKIENITRTSTRLLRPCRFFFLLIRFPVWRLGIGSARLIRLYFGSS</sequence>
<evidence type="ECO:0000313" key="11">
    <source>
        <dbReference type="Proteomes" id="UP001487740"/>
    </source>
</evidence>
<organism evidence="10 11">
    <name type="scientific">Scylla paramamosain</name>
    <name type="common">Mud crab</name>
    <dbReference type="NCBI Taxonomy" id="85552"/>
    <lineage>
        <taxon>Eukaryota</taxon>
        <taxon>Metazoa</taxon>
        <taxon>Ecdysozoa</taxon>
        <taxon>Arthropoda</taxon>
        <taxon>Crustacea</taxon>
        <taxon>Multicrustacea</taxon>
        <taxon>Malacostraca</taxon>
        <taxon>Eumalacostraca</taxon>
        <taxon>Eucarida</taxon>
        <taxon>Decapoda</taxon>
        <taxon>Pleocyemata</taxon>
        <taxon>Brachyura</taxon>
        <taxon>Eubrachyura</taxon>
        <taxon>Portunoidea</taxon>
        <taxon>Portunidae</taxon>
        <taxon>Portuninae</taxon>
        <taxon>Scylla</taxon>
    </lineage>
</organism>
<proteinExistence type="inferred from homology"/>
<keyword evidence="9" id="KW-0119">Carbohydrate metabolism</keyword>
<evidence type="ECO:0000256" key="3">
    <source>
        <dbReference type="ARBA" id="ARBA00022679"/>
    </source>
</evidence>
<evidence type="ECO:0000256" key="1">
    <source>
        <dbReference type="ARBA" id="ARBA00004323"/>
    </source>
</evidence>
<keyword evidence="11" id="KW-1185">Reference proteome</keyword>
<protein>
    <recommendedName>
        <fullName evidence="9">Carbohydrate sulfotransferase</fullName>
        <ecNumber evidence="9">2.8.2.-</ecNumber>
    </recommendedName>
</protein>
<dbReference type="GO" id="GO:0016051">
    <property type="term" value="P:carbohydrate biosynthetic process"/>
    <property type="evidence" value="ECO:0007669"/>
    <property type="project" value="InterPro"/>
</dbReference>
<evidence type="ECO:0000256" key="5">
    <source>
        <dbReference type="ARBA" id="ARBA00022989"/>
    </source>
</evidence>
<evidence type="ECO:0000256" key="7">
    <source>
        <dbReference type="ARBA" id="ARBA00023136"/>
    </source>
</evidence>
<keyword evidence="8 9" id="KW-0325">Glycoprotein</keyword>
<dbReference type="EC" id="2.8.2.-" evidence="9"/>
<dbReference type="InterPro" id="IPR018011">
    <property type="entry name" value="Carb_sulfotrans_8-10"/>
</dbReference>
<gene>
    <name evidence="10" type="ORF">O3P69_001384</name>
</gene>
<evidence type="ECO:0000256" key="2">
    <source>
        <dbReference type="ARBA" id="ARBA00006339"/>
    </source>
</evidence>
<comment type="similarity">
    <text evidence="2 9">Belongs to the sulfotransferase 2 family.</text>
</comment>
<dbReference type="InterPro" id="IPR005331">
    <property type="entry name" value="Sulfotransferase"/>
</dbReference>
<comment type="subcellular location">
    <subcellularLocation>
        <location evidence="1 9">Golgi apparatus membrane</location>
        <topology evidence="1 9">Single-pass type II membrane protein</topology>
    </subcellularLocation>
</comment>
<keyword evidence="4" id="KW-0812">Transmembrane</keyword>
<keyword evidence="5" id="KW-1133">Transmembrane helix</keyword>
<evidence type="ECO:0000256" key="4">
    <source>
        <dbReference type="ARBA" id="ARBA00022692"/>
    </source>
</evidence>
<dbReference type="GO" id="GO:0008146">
    <property type="term" value="F:sulfotransferase activity"/>
    <property type="evidence" value="ECO:0007669"/>
    <property type="project" value="InterPro"/>
</dbReference>
<evidence type="ECO:0000256" key="6">
    <source>
        <dbReference type="ARBA" id="ARBA00023034"/>
    </source>
</evidence>
<keyword evidence="6 9" id="KW-0333">Golgi apparatus</keyword>
<keyword evidence="3 9" id="KW-0808">Transferase</keyword>
<dbReference type="EMBL" id="JARAKH010000008">
    <property type="protein sequence ID" value="KAK8402229.1"/>
    <property type="molecule type" value="Genomic_DNA"/>
</dbReference>
<dbReference type="GO" id="GO:0000139">
    <property type="term" value="C:Golgi membrane"/>
    <property type="evidence" value="ECO:0007669"/>
    <property type="project" value="UniProtKB-SubCell"/>
</dbReference>
<keyword evidence="9" id="KW-0735">Signal-anchor</keyword>
<name>A0AAW0UQ01_SCYPA</name>
<keyword evidence="7" id="KW-0472">Membrane</keyword>
<dbReference type="Pfam" id="PF03567">
    <property type="entry name" value="Sulfotransfer_2"/>
    <property type="match status" value="1"/>
</dbReference>
<comment type="caution">
    <text evidence="10">The sequence shown here is derived from an EMBL/GenBank/DDBJ whole genome shotgun (WGS) entry which is preliminary data.</text>
</comment>
<evidence type="ECO:0000256" key="9">
    <source>
        <dbReference type="RuleBase" id="RU364020"/>
    </source>
</evidence>
<evidence type="ECO:0000313" key="10">
    <source>
        <dbReference type="EMBL" id="KAK8402229.1"/>
    </source>
</evidence>
<evidence type="ECO:0000256" key="8">
    <source>
        <dbReference type="ARBA" id="ARBA00023180"/>
    </source>
</evidence>
<dbReference type="PANTHER" id="PTHR12137">
    <property type="entry name" value="CARBOHYDRATE SULFOTRANSFERASE"/>
    <property type="match status" value="1"/>
</dbReference>
<dbReference type="Proteomes" id="UP001487740">
    <property type="component" value="Unassembled WGS sequence"/>
</dbReference>
<dbReference type="AlphaFoldDB" id="A0AAW0UQ01"/>
<dbReference type="PANTHER" id="PTHR12137:SF54">
    <property type="entry name" value="CARBOHYDRATE SULFOTRANSFERASE"/>
    <property type="match status" value="1"/>
</dbReference>
<reference evidence="10 11" key="1">
    <citation type="submission" date="2023-03" db="EMBL/GenBank/DDBJ databases">
        <title>High-quality genome of Scylla paramamosain provides insights in environmental adaptation.</title>
        <authorList>
            <person name="Zhang L."/>
        </authorList>
    </citation>
    <scope>NUCLEOTIDE SEQUENCE [LARGE SCALE GENOMIC DNA]</scope>
    <source>
        <strain evidence="10">LZ_2023a</strain>
        <tissue evidence="10">Muscle</tissue>
    </source>
</reference>